<dbReference type="GO" id="GO:0005576">
    <property type="term" value="C:extracellular region"/>
    <property type="evidence" value="ECO:0007669"/>
    <property type="project" value="TreeGrafter"/>
</dbReference>
<keyword evidence="2" id="KW-0732">Signal</keyword>
<feature type="chain" id="PRO_5009261176" evidence="2">
    <location>
        <begin position="35"/>
        <end position="536"/>
    </location>
</feature>
<evidence type="ECO:0000313" key="5">
    <source>
        <dbReference type="EMBL" id="SDS58669.1"/>
    </source>
</evidence>
<dbReference type="RefSeq" id="WP_172833902.1">
    <property type="nucleotide sequence ID" value="NZ_LT629757.1"/>
</dbReference>
<dbReference type="InterPro" id="IPR003399">
    <property type="entry name" value="Mce/MlaD"/>
</dbReference>
<accession>A0A1H1TGK5</accession>
<dbReference type="PANTHER" id="PTHR33371:SF15">
    <property type="entry name" value="LIPOPROTEIN LPRN"/>
    <property type="match status" value="1"/>
</dbReference>
<reference evidence="6" key="1">
    <citation type="submission" date="2016-10" db="EMBL/GenBank/DDBJ databases">
        <authorList>
            <person name="Varghese N."/>
            <person name="Submissions S."/>
        </authorList>
    </citation>
    <scope>NUCLEOTIDE SEQUENCE [LARGE SCALE GENOMIC DNA]</scope>
    <source>
        <strain evidence="6">DSM 22127</strain>
    </source>
</reference>
<dbReference type="EMBL" id="LT629757">
    <property type="protein sequence ID" value="SDS58669.1"/>
    <property type="molecule type" value="Genomic_DNA"/>
</dbReference>
<evidence type="ECO:0000259" key="3">
    <source>
        <dbReference type="Pfam" id="PF02470"/>
    </source>
</evidence>
<dbReference type="AlphaFoldDB" id="A0A1H1TGK5"/>
<dbReference type="PANTHER" id="PTHR33371">
    <property type="entry name" value="INTERMEMBRANE PHOSPHOLIPID TRANSPORT SYSTEM BINDING PROTEIN MLAD-RELATED"/>
    <property type="match status" value="1"/>
</dbReference>
<dbReference type="Pfam" id="PF11887">
    <property type="entry name" value="Mce4_CUP1"/>
    <property type="match status" value="1"/>
</dbReference>
<protein>
    <submittedName>
        <fullName evidence="5">Virulence factor Mce family protein</fullName>
    </submittedName>
</protein>
<organism evidence="5 6">
    <name type="scientific">Nocardioides scoriae</name>
    <dbReference type="NCBI Taxonomy" id="642780"/>
    <lineage>
        <taxon>Bacteria</taxon>
        <taxon>Bacillati</taxon>
        <taxon>Actinomycetota</taxon>
        <taxon>Actinomycetes</taxon>
        <taxon>Propionibacteriales</taxon>
        <taxon>Nocardioidaceae</taxon>
        <taxon>Nocardioides</taxon>
    </lineage>
</organism>
<dbReference type="InterPro" id="IPR024516">
    <property type="entry name" value="Mce_C"/>
</dbReference>
<feature type="domain" description="Mce/MlaD" evidence="3">
    <location>
        <begin position="47"/>
        <end position="122"/>
    </location>
</feature>
<feature type="signal peptide" evidence="2">
    <location>
        <begin position="1"/>
        <end position="34"/>
    </location>
</feature>
<proteinExistence type="predicted"/>
<dbReference type="PROSITE" id="PS51257">
    <property type="entry name" value="PROKAR_LIPOPROTEIN"/>
    <property type="match status" value="1"/>
</dbReference>
<dbReference type="NCBIfam" id="TIGR00996">
    <property type="entry name" value="Mtu_fam_mce"/>
    <property type="match status" value="1"/>
</dbReference>
<keyword evidence="6" id="KW-1185">Reference proteome</keyword>
<feature type="region of interest" description="Disordered" evidence="1">
    <location>
        <begin position="465"/>
        <end position="508"/>
    </location>
</feature>
<dbReference type="STRING" id="642780.SAMN04488570_2213"/>
<dbReference type="Proteomes" id="UP000198859">
    <property type="component" value="Chromosome I"/>
</dbReference>
<feature type="compositionally biased region" description="Gly residues" evidence="1">
    <location>
        <begin position="465"/>
        <end position="490"/>
    </location>
</feature>
<gene>
    <name evidence="5" type="ORF">SAMN04488570_2213</name>
</gene>
<dbReference type="InterPro" id="IPR005693">
    <property type="entry name" value="Mce"/>
</dbReference>
<evidence type="ECO:0000313" key="6">
    <source>
        <dbReference type="Proteomes" id="UP000198859"/>
    </source>
</evidence>
<evidence type="ECO:0000259" key="4">
    <source>
        <dbReference type="Pfam" id="PF11887"/>
    </source>
</evidence>
<dbReference type="Pfam" id="PF02470">
    <property type="entry name" value="MlaD"/>
    <property type="match status" value="1"/>
</dbReference>
<dbReference type="InterPro" id="IPR052336">
    <property type="entry name" value="MlaD_Phospholipid_Transporter"/>
</dbReference>
<sequence length="536" mass="55941">MSPSSRPVLRRRLAGGLSSLVAGALLLSGCSVYDAPLPGGPDTGDNPIEVTARFRDVLDLVPQSTVKIDDVSVGKVTAVKLKGYVAVVTLKLPADVKLPDNATAQIRQTSLLGEKFVSLSPPQSPSGGRLSDGDVIGLDRTGRNPEVEEVFSALALLLNGGGVGQLKTIVSELNNTFDGREADVRSLLTQMDTFVGQLDENKASIVAAIENTNRLAASARQQDQTIKNALDDVPDALRSINRQRADLVRLLKALTRLSDVGVRVIKASKQSTINTLRDLGPVLDQFAAAGQDLPKALQVFLTYPFVDEAVGRDPQVARNLHMGDYTNLAVNLDLDVLDLPNLPTLPGLPTEVCDALAAIRAATEANVREAATRAVNALPDNPLITAQEREKLRDALVDRLLKNALDTAERNCEEVSLNDLLDSATTVLPTLLDVLDILTPDQVKQLLSGALGPVGGALDGLLTGSGGSGGGSTSGGSGSGSGGSGGGGLLGLPRAPLNERFTTSGAPEPIDPFGLARLGLDPGIGTMLLQGVAEDR</sequence>
<feature type="domain" description="Mammalian cell entry C-terminal" evidence="4">
    <location>
        <begin position="127"/>
        <end position="299"/>
    </location>
</feature>
<name>A0A1H1TGK5_9ACTN</name>
<evidence type="ECO:0000256" key="2">
    <source>
        <dbReference type="SAM" id="SignalP"/>
    </source>
</evidence>
<evidence type="ECO:0000256" key="1">
    <source>
        <dbReference type="SAM" id="MobiDB-lite"/>
    </source>
</evidence>